<dbReference type="SUPFAM" id="SSF51556">
    <property type="entry name" value="Metallo-dependent hydrolases"/>
    <property type="match status" value="1"/>
</dbReference>
<dbReference type="Gene3D" id="3.20.20.140">
    <property type="entry name" value="Metal-dependent hydrolases"/>
    <property type="match status" value="2"/>
</dbReference>
<dbReference type="CDD" id="cd01309">
    <property type="entry name" value="Met_dep_hydrolase_C"/>
    <property type="match status" value="1"/>
</dbReference>
<dbReference type="SUPFAM" id="SSF51338">
    <property type="entry name" value="Composite domain of metallo-dependent hydrolases"/>
    <property type="match status" value="1"/>
</dbReference>
<dbReference type="InterPro" id="IPR032466">
    <property type="entry name" value="Metal_Hydrolase"/>
</dbReference>
<dbReference type="EMBL" id="JAVRRT010000003">
    <property type="protein sequence ID" value="KAK5173901.1"/>
    <property type="molecule type" value="Genomic_DNA"/>
</dbReference>
<keyword evidence="1" id="KW-0378">Hydrolase</keyword>
<sequence>MEKDDLPQYTPIDEHAVSRDTRRRRLRLVRLVAVALIAYTLYLCSINSSHLERRKTQILSTDKLRTDHAICTKLRAAPESAKGRRERNARYVDGHGPVLIRNATVWTGEPSPGTSSEEAHFGKGYSWIHADVLMEHGLIKRVEAGISSSDLPDNCTIYNADGRQLTTGIVDMHSHSTVDPLPDLRGWSDDNELSDDITPYVRSLDAINPLDHQLQVIKSGGVTTSLILPGSGNNMGGEAYVIKHAVGKHDGRSEISAQDMLADPDKTWRYMKMACGENAKAVYGRVGRDFGPFSRMGEAWYFRHAFEQASALVQAQDDWCGAADKVGAENMETYLPQDLQWESLGALLRDQVLLNVHCYTIPDLEAFVRHTNEFKFKVQAFHHAHQTYLIPEILKRAYGGIPPAAALFADNMYYKAEAYIASEQAGKILWENGITPVYVSDNPVLNAQHVVFEAAKAYKNGLPYHVALAGVTSASAELLGLGDRIGKIKPGYDADVVVWDSDPLSVGAAPVQVWIDGTPQFEDPVELNKPRSKPLQELGVEDPAMSQAATSGAQLHGSKSDGTLARSDEKDIVFTGISKIMIQGHEQIFDQGNATLVLKSGKVICTGDCTEELSAAEAQGIKKVVLHNGHIAPPLTAFGSSLGLEEITAEPSTTDGDNTDSTISRAVDGLTFDTKNLDAAYSHGVTRAITPPTFWYGGHKGISAGFLTGAAHALEERAVWQDEVALHYTLTKTEKAPALSAAVGQLKTKLLKAIKSNATDVSGEYLWLPRVVAGEMPLAITVHSADLIASLLRVKAEVEAATDHTLRLIIIGGAESHLLAPSLAATNTSVLLAPFLAFSETWDQRRSLTGAPLTNGTAIDVLHSAGVKVAIGTTEDWQTRDLYLAAGIAFANGNGRISESEALGFVSGNVYEMLGVQGPRGWEEFVVCEGSPLGIEGRVRAVVDGRGWVSVWS</sequence>
<feature type="transmembrane region" description="Helical" evidence="3">
    <location>
        <begin position="28"/>
        <end position="48"/>
    </location>
</feature>
<dbReference type="GO" id="GO:0008448">
    <property type="term" value="F:N-acetylglucosamine-6-phosphate deacetylase activity"/>
    <property type="evidence" value="ECO:0007669"/>
    <property type="project" value="TreeGrafter"/>
</dbReference>
<dbReference type="PANTHER" id="PTHR11113">
    <property type="entry name" value="N-ACETYLGLUCOSAMINE-6-PHOSPHATE DEACETYLASE"/>
    <property type="match status" value="1"/>
</dbReference>
<keyword evidence="3" id="KW-0472">Membrane</keyword>
<evidence type="ECO:0000313" key="6">
    <source>
        <dbReference type="Proteomes" id="UP001337655"/>
    </source>
</evidence>
<protein>
    <recommendedName>
        <fullName evidence="4">Amidohydrolase 3 domain-containing protein</fullName>
    </recommendedName>
</protein>
<dbReference type="GO" id="GO:0006046">
    <property type="term" value="P:N-acetylglucosamine catabolic process"/>
    <property type="evidence" value="ECO:0007669"/>
    <property type="project" value="TreeGrafter"/>
</dbReference>
<dbReference type="RefSeq" id="XP_064662596.1">
    <property type="nucleotide sequence ID" value="XM_064799841.1"/>
</dbReference>
<dbReference type="AlphaFoldDB" id="A0AAV9PKY5"/>
<gene>
    <name evidence="5" type="ORF">LTR77_002582</name>
</gene>
<name>A0AAV9PKY5_9PEZI</name>
<keyword evidence="3" id="KW-0812">Transmembrane</keyword>
<dbReference type="GeneID" id="89923929"/>
<evidence type="ECO:0000256" key="3">
    <source>
        <dbReference type="SAM" id="Phobius"/>
    </source>
</evidence>
<evidence type="ECO:0000259" key="4">
    <source>
        <dbReference type="Pfam" id="PF07969"/>
    </source>
</evidence>
<organism evidence="5 6">
    <name type="scientific">Saxophila tyrrhenica</name>
    <dbReference type="NCBI Taxonomy" id="1690608"/>
    <lineage>
        <taxon>Eukaryota</taxon>
        <taxon>Fungi</taxon>
        <taxon>Dikarya</taxon>
        <taxon>Ascomycota</taxon>
        <taxon>Pezizomycotina</taxon>
        <taxon>Dothideomycetes</taxon>
        <taxon>Dothideomycetidae</taxon>
        <taxon>Mycosphaerellales</taxon>
        <taxon>Extremaceae</taxon>
        <taxon>Saxophila</taxon>
    </lineage>
</organism>
<accession>A0AAV9PKY5</accession>
<dbReference type="InterPro" id="IPR011059">
    <property type="entry name" value="Metal-dep_hydrolase_composite"/>
</dbReference>
<dbReference type="PANTHER" id="PTHR11113:SF14">
    <property type="entry name" value="N-ACETYLGLUCOSAMINE-6-PHOSPHATE DEACETYLASE"/>
    <property type="match status" value="1"/>
</dbReference>
<feature type="region of interest" description="Disordered" evidence="2">
    <location>
        <begin position="542"/>
        <end position="563"/>
    </location>
</feature>
<evidence type="ECO:0000313" key="5">
    <source>
        <dbReference type="EMBL" id="KAK5173901.1"/>
    </source>
</evidence>
<dbReference type="Pfam" id="PF07969">
    <property type="entry name" value="Amidohydro_3"/>
    <property type="match status" value="1"/>
</dbReference>
<keyword evidence="3" id="KW-1133">Transmembrane helix</keyword>
<dbReference type="InterPro" id="IPR013108">
    <property type="entry name" value="Amidohydro_3"/>
</dbReference>
<evidence type="ECO:0000256" key="2">
    <source>
        <dbReference type="SAM" id="MobiDB-lite"/>
    </source>
</evidence>
<feature type="domain" description="Amidohydrolase 3" evidence="4">
    <location>
        <begin position="460"/>
        <end position="518"/>
    </location>
</feature>
<dbReference type="Proteomes" id="UP001337655">
    <property type="component" value="Unassembled WGS sequence"/>
</dbReference>
<reference evidence="5 6" key="1">
    <citation type="submission" date="2023-08" db="EMBL/GenBank/DDBJ databases">
        <title>Black Yeasts Isolated from many extreme environments.</title>
        <authorList>
            <person name="Coleine C."/>
            <person name="Stajich J.E."/>
            <person name="Selbmann L."/>
        </authorList>
    </citation>
    <scope>NUCLEOTIDE SEQUENCE [LARGE SCALE GENOMIC DNA]</scope>
    <source>
        <strain evidence="5 6">CCFEE 5935</strain>
    </source>
</reference>
<comment type="caution">
    <text evidence="5">The sequence shown here is derived from an EMBL/GenBank/DDBJ whole genome shotgun (WGS) entry which is preliminary data.</text>
</comment>
<evidence type="ECO:0000256" key="1">
    <source>
        <dbReference type="ARBA" id="ARBA00022801"/>
    </source>
</evidence>
<proteinExistence type="predicted"/>
<keyword evidence="6" id="KW-1185">Reference proteome</keyword>